<dbReference type="Proteomes" id="UP000752696">
    <property type="component" value="Unassembled WGS sequence"/>
</dbReference>
<dbReference type="PROSITE" id="PS50035">
    <property type="entry name" value="PLD"/>
    <property type="match status" value="1"/>
</dbReference>
<dbReference type="PROSITE" id="PS51419">
    <property type="entry name" value="RAB"/>
    <property type="match status" value="1"/>
</dbReference>
<dbReference type="SUPFAM" id="SSF52540">
    <property type="entry name" value="P-loop containing nucleoside triphosphate hydrolases"/>
    <property type="match status" value="1"/>
</dbReference>
<keyword evidence="11" id="KW-1185">Reference proteome</keyword>
<dbReference type="InterPro" id="IPR025202">
    <property type="entry name" value="PLD-like_dom"/>
</dbReference>
<keyword evidence="6" id="KW-0547">Nucleotide-binding</keyword>
<proteinExistence type="inferred from homology"/>
<dbReference type="EMBL" id="CAJDYZ010011781">
    <property type="protein sequence ID" value="CAD1480047.1"/>
    <property type="molecule type" value="Genomic_DNA"/>
</dbReference>
<dbReference type="AlphaFoldDB" id="A0A6V7HH20"/>
<dbReference type="InterPro" id="IPR001736">
    <property type="entry name" value="PLipase_D/transphosphatidylase"/>
</dbReference>
<dbReference type="InterPro" id="IPR027417">
    <property type="entry name" value="P-loop_NTPase"/>
</dbReference>
<comment type="similarity">
    <text evidence="2">Belongs to the small GTPase superfamily. Rab family.</text>
</comment>
<dbReference type="InterPro" id="IPR039677">
    <property type="entry name" value="RSG1"/>
</dbReference>
<feature type="non-terminal residue" evidence="10">
    <location>
        <position position="1"/>
    </location>
</feature>
<evidence type="ECO:0000256" key="2">
    <source>
        <dbReference type="ARBA" id="ARBA00006270"/>
    </source>
</evidence>
<evidence type="ECO:0000256" key="4">
    <source>
        <dbReference type="ARBA" id="ARBA00022490"/>
    </source>
</evidence>
<keyword evidence="7" id="KW-0206">Cytoskeleton</keyword>
<dbReference type="GO" id="GO:0006887">
    <property type="term" value="P:exocytosis"/>
    <property type="evidence" value="ECO:0007669"/>
    <property type="project" value="UniProtKB-KW"/>
</dbReference>
<evidence type="ECO:0000259" key="9">
    <source>
        <dbReference type="PROSITE" id="PS50035"/>
    </source>
</evidence>
<keyword evidence="8" id="KW-0966">Cell projection</keyword>
<dbReference type="PANTHER" id="PTHR14983:SF1">
    <property type="entry name" value="CILIOGENESIS AND PLANAR POLARITY EFFECTOR 2"/>
    <property type="match status" value="1"/>
</dbReference>
<reference evidence="10" key="1">
    <citation type="submission" date="2020-07" db="EMBL/GenBank/DDBJ databases">
        <authorList>
            <person name="Nazaruddin N."/>
        </authorList>
    </citation>
    <scope>NUCLEOTIDE SEQUENCE</scope>
</reference>
<dbReference type="OrthoDB" id="5205528at2759"/>
<dbReference type="Pfam" id="PF13091">
    <property type="entry name" value="PLDc_2"/>
    <property type="match status" value="1"/>
</dbReference>
<dbReference type="GO" id="GO:0015031">
    <property type="term" value="P:protein transport"/>
    <property type="evidence" value="ECO:0007669"/>
    <property type="project" value="UniProtKB-KW"/>
</dbReference>
<dbReference type="GO" id="GO:0030030">
    <property type="term" value="P:cell projection organization"/>
    <property type="evidence" value="ECO:0007669"/>
    <property type="project" value="UniProtKB-KW"/>
</dbReference>
<keyword evidence="4" id="KW-0963">Cytoplasm</keyword>
<dbReference type="Gene3D" id="3.30.870.10">
    <property type="entry name" value="Endonuclease Chain A"/>
    <property type="match status" value="1"/>
</dbReference>
<dbReference type="GO" id="GO:0005525">
    <property type="term" value="F:GTP binding"/>
    <property type="evidence" value="ECO:0007669"/>
    <property type="project" value="UniProtKB-KW"/>
</dbReference>
<evidence type="ECO:0000256" key="7">
    <source>
        <dbReference type="ARBA" id="ARBA00023212"/>
    </source>
</evidence>
<keyword evidence="6" id="KW-0342">GTP-binding</keyword>
<gene>
    <name evidence="10" type="ORF">MHI_LOCUS894624</name>
</gene>
<dbReference type="GO" id="GO:0003924">
    <property type="term" value="F:GTPase activity"/>
    <property type="evidence" value="ECO:0007669"/>
    <property type="project" value="InterPro"/>
</dbReference>
<organism evidence="10 11">
    <name type="scientific">Heterotrigona itama</name>
    <dbReference type="NCBI Taxonomy" id="395501"/>
    <lineage>
        <taxon>Eukaryota</taxon>
        <taxon>Metazoa</taxon>
        <taxon>Ecdysozoa</taxon>
        <taxon>Arthropoda</taxon>
        <taxon>Hexapoda</taxon>
        <taxon>Insecta</taxon>
        <taxon>Pterygota</taxon>
        <taxon>Neoptera</taxon>
        <taxon>Endopterygota</taxon>
        <taxon>Hymenoptera</taxon>
        <taxon>Apocrita</taxon>
        <taxon>Aculeata</taxon>
        <taxon>Apoidea</taxon>
        <taxon>Anthophila</taxon>
        <taxon>Apidae</taxon>
        <taxon>Heterotrigona</taxon>
    </lineage>
</organism>
<name>A0A6V7HH20_9HYME</name>
<sequence>ILERPSLPSSIEEVTYKIFMVGRSGVGKTAVVSRLAGLEESSNYTETNGIKKTNIFWPVKIWDKVVLFKLQFWDTSETSIKKYNHILPACKDKVDAICSVFSFDDATGFNDVPYLMNTMAAIKEKPANIVIGTKFKPWSSSTIEDARIKEFEDKWKVKVIRIDINKPSMRSEMFDCSYQLNTIYMKSNKILLVGGVVFTSEILWYLYRRVYNLWNNYTNTCEVPKVQISESRQNISEVMFFTNESSFCRTHLYDEEVCSKDNCSVQYLRKIISYMDRATQSLDVCMYFLTCQSLSNAIVNAHKRGVLVRVIMDRRMSSNVATQTVLFYNNGVAIRLAYEDNLMHHKFLIVDNALVITGSTNWTMSAFFGNFDHVIVTNQHSLVRPFVDEFDRLWKIFSQSQKYLEDLPSAFLQSSFNDSV</sequence>
<evidence type="ECO:0000256" key="6">
    <source>
        <dbReference type="ARBA" id="ARBA00023134"/>
    </source>
</evidence>
<feature type="domain" description="PLD phosphodiesterase" evidence="9">
    <location>
        <begin position="339"/>
        <end position="366"/>
    </location>
</feature>
<accession>A0A6V7HH20</accession>
<dbReference type="SUPFAM" id="SSF56024">
    <property type="entry name" value="Phospholipase D/nuclease"/>
    <property type="match status" value="1"/>
</dbReference>
<protein>
    <recommendedName>
        <fullName evidence="9">PLD phosphodiesterase domain-containing protein</fullName>
    </recommendedName>
</protein>
<evidence type="ECO:0000313" key="11">
    <source>
        <dbReference type="Proteomes" id="UP000752696"/>
    </source>
</evidence>
<evidence type="ECO:0000256" key="5">
    <source>
        <dbReference type="ARBA" id="ARBA00022927"/>
    </source>
</evidence>
<keyword evidence="5" id="KW-0653">Protein transport</keyword>
<dbReference type="PANTHER" id="PTHR14983">
    <property type="entry name" value="CILIOGENESIS AND PLANAR POLARITY EFFECTOR 2"/>
    <property type="match status" value="1"/>
</dbReference>
<dbReference type="Gene3D" id="3.40.50.300">
    <property type="entry name" value="P-loop containing nucleotide triphosphate hydrolases"/>
    <property type="match status" value="1"/>
</dbReference>
<dbReference type="SMART" id="SM00155">
    <property type="entry name" value="PLDc"/>
    <property type="match status" value="1"/>
</dbReference>
<evidence type="ECO:0000256" key="8">
    <source>
        <dbReference type="ARBA" id="ARBA00023273"/>
    </source>
</evidence>
<comment type="caution">
    <text evidence="10">The sequence shown here is derived from an EMBL/GenBank/DDBJ whole genome shotgun (WGS) entry which is preliminary data.</text>
</comment>
<comment type="subcellular location">
    <subcellularLocation>
        <location evidence="1">Cytoplasm</location>
        <location evidence="1">Cytoskeleton</location>
        <location evidence="1">Cilium basal body</location>
    </subcellularLocation>
</comment>
<evidence type="ECO:0000256" key="3">
    <source>
        <dbReference type="ARBA" id="ARBA00022448"/>
    </source>
</evidence>
<dbReference type="Pfam" id="PF08477">
    <property type="entry name" value="Roc"/>
    <property type="match status" value="1"/>
</dbReference>
<keyword evidence="3" id="KW-0813">Transport</keyword>
<evidence type="ECO:0000313" key="10">
    <source>
        <dbReference type="EMBL" id="CAD1480047.1"/>
    </source>
</evidence>
<evidence type="ECO:0000256" key="1">
    <source>
        <dbReference type="ARBA" id="ARBA00004120"/>
    </source>
</evidence>